<feature type="binding site" evidence="5">
    <location>
        <position position="286"/>
    </location>
    <ligand>
        <name>Fe cation</name>
        <dbReference type="ChEBI" id="CHEBI:24875"/>
        <note>catalytic</note>
    </ligand>
</feature>
<gene>
    <name evidence="7" type="ORF">GGR38_000897</name>
</gene>
<organism evidence="7 8">
    <name type="scientific">Novosphingobium sediminicola</name>
    <dbReference type="NCBI Taxonomy" id="563162"/>
    <lineage>
        <taxon>Bacteria</taxon>
        <taxon>Pseudomonadati</taxon>
        <taxon>Pseudomonadota</taxon>
        <taxon>Alphaproteobacteria</taxon>
        <taxon>Sphingomonadales</taxon>
        <taxon>Sphingomonadaceae</taxon>
        <taxon>Novosphingobium</taxon>
    </lineage>
</organism>
<accession>A0A7W6CEG2</accession>
<evidence type="ECO:0000256" key="3">
    <source>
        <dbReference type="ARBA" id="ARBA00023002"/>
    </source>
</evidence>
<proteinExistence type="inferred from homology"/>
<dbReference type="EC" id="1.13.11.-" evidence="6"/>
<dbReference type="PANTHER" id="PTHR10543:SF89">
    <property type="entry name" value="CAROTENOID 9,10(9',10')-CLEAVAGE DIOXYGENASE 1"/>
    <property type="match status" value="1"/>
</dbReference>
<dbReference type="GO" id="GO:0046872">
    <property type="term" value="F:metal ion binding"/>
    <property type="evidence" value="ECO:0007669"/>
    <property type="project" value="UniProtKB-KW"/>
</dbReference>
<evidence type="ECO:0000313" key="8">
    <source>
        <dbReference type="Proteomes" id="UP000548867"/>
    </source>
</evidence>
<sequence length="497" mass="55561">MVDYSGMPAMRGFFAPQRFEADVFDCEVEGAIPPALNGAFVRVGSDWNYPPKHADDAPFNQDGYISMFRIKDGRASYKGRWVKTPRFLNCQKAGRQLYGYYRNPFDNEPGFQNIDKPWLNTVMNTAVLAHAGKLLVLKEDSRPYAVDPVTLETLGEWDFHGGYKSQTFTAHPKIDPRNGDLLAYGFEATGLASDDLFYYVIDAGGRVKREVRLKVPYVSMIHDWAVTDSHVIFPVFPYCTSMEQLKAGQTHWKWDGVRPTYFGIMPRDGSAKDIRWFKGPARAVVHTFNARTEGNRVILEAPTFEGNPFPFFPAADGSKWDPAKGRAMIRRMTFDLASSGDGYSEEVIVPDLPVVDLARIDDRYAGRDNRYGFAPFRDEGKPFDAARAGQAGGRVSNSYGMFDLKDGTWRSFFAGPVHSLQEPEFIPRASDAPEGDGWLIGVANNYADNRSEMIIADTRDLAAGAVARIILPFRSNVQVHGRWFGDHQLALAGGRSA</sequence>
<reference evidence="7 8" key="1">
    <citation type="submission" date="2020-08" db="EMBL/GenBank/DDBJ databases">
        <title>Genomic Encyclopedia of Type Strains, Phase IV (KMG-IV): sequencing the most valuable type-strain genomes for metagenomic binning, comparative biology and taxonomic classification.</title>
        <authorList>
            <person name="Goeker M."/>
        </authorList>
    </citation>
    <scope>NUCLEOTIDE SEQUENCE [LARGE SCALE GENOMIC DNA]</scope>
    <source>
        <strain evidence="7 8">DSM 27057</strain>
    </source>
</reference>
<dbReference type="GO" id="GO:0010436">
    <property type="term" value="F:carotenoid dioxygenase activity"/>
    <property type="evidence" value="ECO:0007669"/>
    <property type="project" value="TreeGrafter"/>
</dbReference>
<dbReference type="InterPro" id="IPR004294">
    <property type="entry name" value="Carotenoid_Oase"/>
</dbReference>
<dbReference type="SUPFAM" id="SSF50998">
    <property type="entry name" value="Quinoprotein alcohol dehydrogenase-like"/>
    <property type="match status" value="1"/>
</dbReference>
<dbReference type="GO" id="GO:0016121">
    <property type="term" value="P:carotene catabolic process"/>
    <property type="evidence" value="ECO:0007669"/>
    <property type="project" value="TreeGrafter"/>
</dbReference>
<keyword evidence="8" id="KW-1185">Reference proteome</keyword>
<dbReference type="Pfam" id="PF03055">
    <property type="entry name" value="RPE65"/>
    <property type="match status" value="1"/>
</dbReference>
<feature type="binding site" evidence="5">
    <location>
        <position position="171"/>
    </location>
    <ligand>
        <name>Fe cation</name>
        <dbReference type="ChEBI" id="CHEBI:24875"/>
        <note>catalytic</note>
    </ligand>
</feature>
<comment type="similarity">
    <text evidence="1 6">Belongs to the carotenoid oxygenase family.</text>
</comment>
<keyword evidence="3 6" id="KW-0560">Oxidoreductase</keyword>
<keyword evidence="2 5" id="KW-0479">Metal-binding</keyword>
<name>A0A7W6CEG2_9SPHN</name>
<dbReference type="AlphaFoldDB" id="A0A7W6CEG2"/>
<dbReference type="PANTHER" id="PTHR10543">
    <property type="entry name" value="BETA-CAROTENE DIOXYGENASE"/>
    <property type="match status" value="1"/>
</dbReference>
<evidence type="ECO:0000256" key="1">
    <source>
        <dbReference type="ARBA" id="ARBA00006787"/>
    </source>
</evidence>
<keyword evidence="4 5" id="KW-0408">Iron</keyword>
<dbReference type="RefSeq" id="WP_246404237.1">
    <property type="nucleotide sequence ID" value="NZ_JACIDX010000003.1"/>
</dbReference>
<comment type="caution">
    <text evidence="7">The sequence shown here is derived from an EMBL/GenBank/DDBJ whole genome shotgun (WGS) entry which is preliminary data.</text>
</comment>
<evidence type="ECO:0000256" key="5">
    <source>
        <dbReference type="PIRSR" id="PIRSR604294-1"/>
    </source>
</evidence>
<comment type="cofactor">
    <cofactor evidence="5 6">
        <name>Fe(2+)</name>
        <dbReference type="ChEBI" id="CHEBI:29033"/>
    </cofactor>
    <text evidence="5 6">Binds 1 Fe(2+) ion per subunit.</text>
</comment>
<evidence type="ECO:0000313" key="7">
    <source>
        <dbReference type="EMBL" id="MBB3953970.1"/>
    </source>
</evidence>
<dbReference type="Proteomes" id="UP000548867">
    <property type="component" value="Unassembled WGS sequence"/>
</dbReference>
<dbReference type="EMBL" id="JACIDX010000003">
    <property type="protein sequence ID" value="MBB3953970.1"/>
    <property type="molecule type" value="Genomic_DNA"/>
</dbReference>
<feature type="binding site" evidence="5">
    <location>
        <position position="480"/>
    </location>
    <ligand>
        <name>Fe cation</name>
        <dbReference type="ChEBI" id="CHEBI:24875"/>
        <note>catalytic</note>
    </ligand>
</feature>
<evidence type="ECO:0000256" key="2">
    <source>
        <dbReference type="ARBA" id="ARBA00022723"/>
    </source>
</evidence>
<feature type="binding site" evidence="5">
    <location>
        <position position="222"/>
    </location>
    <ligand>
        <name>Fe cation</name>
        <dbReference type="ChEBI" id="CHEBI:24875"/>
        <note>catalytic</note>
    </ligand>
</feature>
<protein>
    <recommendedName>
        <fullName evidence="6">Dioxygenase</fullName>
        <ecNumber evidence="6">1.13.11.-</ecNumber>
    </recommendedName>
</protein>
<evidence type="ECO:0000256" key="6">
    <source>
        <dbReference type="RuleBase" id="RU364048"/>
    </source>
</evidence>
<keyword evidence="6 7" id="KW-0223">Dioxygenase</keyword>
<dbReference type="InterPro" id="IPR011047">
    <property type="entry name" value="Quinoprotein_ADH-like_sf"/>
</dbReference>
<evidence type="ECO:0000256" key="4">
    <source>
        <dbReference type="ARBA" id="ARBA00023004"/>
    </source>
</evidence>